<dbReference type="InterPro" id="IPR046358">
    <property type="entry name" value="Flagellin_C"/>
</dbReference>
<dbReference type="InterPro" id="IPR001029">
    <property type="entry name" value="Flagellin_N"/>
</dbReference>
<proteinExistence type="inferred from homology"/>
<dbReference type="PANTHER" id="PTHR42792">
    <property type="entry name" value="FLAGELLIN"/>
    <property type="match status" value="1"/>
</dbReference>
<dbReference type="GO" id="GO:0071973">
    <property type="term" value="P:bacterial-type flagellum-dependent cell motility"/>
    <property type="evidence" value="ECO:0007669"/>
    <property type="project" value="InterPro"/>
</dbReference>
<evidence type="ECO:0000313" key="7">
    <source>
        <dbReference type="Proteomes" id="UP000035068"/>
    </source>
</evidence>
<dbReference type="EMBL" id="JWJD01000001">
    <property type="protein sequence ID" value="KIH77544.1"/>
    <property type="molecule type" value="Genomic_DNA"/>
</dbReference>
<dbReference type="SUPFAM" id="SSF64518">
    <property type="entry name" value="Phase 1 flagellin"/>
    <property type="match status" value="1"/>
</dbReference>
<dbReference type="AlphaFoldDB" id="A0A0C2DVR5"/>
<evidence type="ECO:0000256" key="1">
    <source>
        <dbReference type="ARBA" id="ARBA00004365"/>
    </source>
</evidence>
<dbReference type="PANTHER" id="PTHR42792:SF1">
    <property type="entry name" value="FLAGELLAR HOOK-ASSOCIATED PROTEIN 3"/>
    <property type="match status" value="1"/>
</dbReference>
<evidence type="ECO:0000259" key="5">
    <source>
        <dbReference type="Pfam" id="PF00700"/>
    </source>
</evidence>
<evidence type="ECO:0000256" key="2">
    <source>
        <dbReference type="ARBA" id="ARBA00005709"/>
    </source>
</evidence>
<gene>
    <name evidence="6" type="ORF">GFER_02295</name>
</gene>
<evidence type="ECO:0000256" key="3">
    <source>
        <dbReference type="ARBA" id="ARBA00023143"/>
    </source>
</evidence>
<accession>A0A0C2DVR5</accession>
<keyword evidence="3" id="KW-0975">Bacterial flagellum</keyword>
<evidence type="ECO:0000259" key="4">
    <source>
        <dbReference type="Pfam" id="PF00669"/>
    </source>
</evidence>
<dbReference type="Proteomes" id="UP000035068">
    <property type="component" value="Unassembled WGS sequence"/>
</dbReference>
<sequence>MRATLTTTYRSLLANLSQSTNRLEDLRIQAATGKRMNKPSDDPSAIRPVLDSRGQIRSSERFLRTLGTSADRLGILDTHLDRVDNLMVRTKETLVYAGNGSLSQQDLATLGDQVRLMKDELLAVANANVDGKYLFSGYKENMRPYPTGTPGEFEGDTQLIELEIGPGEKVPVSLSGDAVFGDPGTGKDIWQLFDNMIAALAAGDSGAALAEMDDLDQAADHMRAQRSQMGNIAQRVDNAQLNMADMRIDMMAMLSRYEDADLVETITNMTMQETAFKAALDITSRVSRLSILDYMR</sequence>
<comment type="caution">
    <text evidence="6">The sequence shown here is derived from an EMBL/GenBank/DDBJ whole genome shotgun (WGS) entry which is preliminary data.</text>
</comment>
<dbReference type="Gene3D" id="1.20.1330.10">
    <property type="entry name" value="f41 fragment of flagellin, N-terminal domain"/>
    <property type="match status" value="1"/>
</dbReference>
<dbReference type="Pfam" id="PF00669">
    <property type="entry name" value="Flagellin_N"/>
    <property type="match status" value="1"/>
</dbReference>
<feature type="domain" description="Flagellin C-terminal" evidence="5">
    <location>
        <begin position="213"/>
        <end position="295"/>
    </location>
</feature>
<dbReference type="RefSeq" id="WP_040095668.1">
    <property type="nucleotide sequence ID" value="NZ_JWJD01000001.1"/>
</dbReference>
<comment type="subcellular location">
    <subcellularLocation>
        <location evidence="1">Bacterial flagellum</location>
    </subcellularLocation>
</comment>
<evidence type="ECO:0000313" key="6">
    <source>
        <dbReference type="EMBL" id="KIH77544.1"/>
    </source>
</evidence>
<organism evidence="6 7">
    <name type="scientific">Geoalkalibacter ferrihydriticus DSM 17813</name>
    <dbReference type="NCBI Taxonomy" id="1121915"/>
    <lineage>
        <taxon>Bacteria</taxon>
        <taxon>Pseudomonadati</taxon>
        <taxon>Thermodesulfobacteriota</taxon>
        <taxon>Desulfuromonadia</taxon>
        <taxon>Desulfuromonadales</taxon>
        <taxon>Geoalkalibacteraceae</taxon>
        <taxon>Geoalkalibacter</taxon>
    </lineage>
</organism>
<dbReference type="GO" id="GO:0005198">
    <property type="term" value="F:structural molecule activity"/>
    <property type="evidence" value="ECO:0007669"/>
    <property type="project" value="InterPro"/>
</dbReference>
<protein>
    <recommendedName>
        <fullName evidence="8">Flagellin</fullName>
    </recommendedName>
</protein>
<name>A0A0C2DVR5_9BACT</name>
<dbReference type="Pfam" id="PF00700">
    <property type="entry name" value="Flagellin_C"/>
    <property type="match status" value="1"/>
</dbReference>
<dbReference type="InterPro" id="IPR001492">
    <property type="entry name" value="Flagellin"/>
</dbReference>
<keyword evidence="7" id="KW-1185">Reference proteome</keyword>
<feature type="domain" description="Flagellin N-terminal" evidence="4">
    <location>
        <begin position="11"/>
        <end position="139"/>
    </location>
</feature>
<reference evidence="6 7" key="1">
    <citation type="submission" date="2014-12" db="EMBL/GenBank/DDBJ databases">
        <title>Genomes of Geoalkalibacter ferrihydriticus and Geoalkalibacter subterraneus, two haloalkaliphilic metal-reducing members of the Geobacteraceae.</title>
        <authorList>
            <person name="Badalamenti J.P."/>
            <person name="Torres C.I."/>
            <person name="Krajmalnik-Brown R."/>
            <person name="Bond D.R."/>
        </authorList>
    </citation>
    <scope>NUCLEOTIDE SEQUENCE [LARGE SCALE GENOMIC DNA]</scope>
    <source>
        <strain evidence="6 7">DSM 17813</strain>
    </source>
</reference>
<dbReference type="InterPro" id="IPR013384">
    <property type="entry name" value="Flagell_FlgL"/>
</dbReference>
<evidence type="ECO:0008006" key="8">
    <source>
        <dbReference type="Google" id="ProtNLM"/>
    </source>
</evidence>
<dbReference type="NCBIfam" id="TIGR02550">
    <property type="entry name" value="flagell_flgL"/>
    <property type="match status" value="1"/>
</dbReference>
<dbReference type="GO" id="GO:0009424">
    <property type="term" value="C:bacterial-type flagellum hook"/>
    <property type="evidence" value="ECO:0007669"/>
    <property type="project" value="InterPro"/>
</dbReference>
<comment type="similarity">
    <text evidence="2">Belongs to the bacterial flagellin family.</text>
</comment>